<dbReference type="InterPro" id="IPR008914">
    <property type="entry name" value="PEBP"/>
</dbReference>
<dbReference type="Pfam" id="PF01161">
    <property type="entry name" value="PBP"/>
    <property type="match status" value="1"/>
</dbReference>
<protein>
    <submittedName>
        <fullName evidence="1">Phosphatidylethanolamine-binding protein</fullName>
    </submittedName>
</protein>
<sequence>MADLVERTVAYIFQNRRGHDAGLFHKTSPFANHPTPTIPLDCDIGPSGSPIPKEYSVFDKVVFPTLSWPAQSDVTEYLLVVEDPDAPLAEPVVHGLYYGIPPWKTRVVGEDFEVVEGAMKGGFRYGVNRKGTVYMPPRGLLGHGPHRYSFQVVALGGKVNGDGLGAKGLNKEEIVNMIEGRVLGWGKLGGDLGADGMKLFDAIYTIR</sequence>
<evidence type="ECO:0000313" key="1">
    <source>
        <dbReference type="EMBL" id="KAE8384889.1"/>
    </source>
</evidence>
<dbReference type="Proteomes" id="UP000326877">
    <property type="component" value="Unassembled WGS sequence"/>
</dbReference>
<dbReference type="EMBL" id="ML735352">
    <property type="protein sequence ID" value="KAE8384889.1"/>
    <property type="molecule type" value="Genomic_DNA"/>
</dbReference>
<reference evidence="1" key="1">
    <citation type="submission" date="2019-04" db="EMBL/GenBank/DDBJ databases">
        <title>Friends and foes A comparative genomics studyof 23 Aspergillus species from section Flavi.</title>
        <authorList>
            <consortium name="DOE Joint Genome Institute"/>
            <person name="Kjaerbolling I."/>
            <person name="Vesth T."/>
            <person name="Frisvad J.C."/>
            <person name="Nybo J.L."/>
            <person name="Theobald S."/>
            <person name="Kildgaard S."/>
            <person name="Isbrandt T."/>
            <person name="Kuo A."/>
            <person name="Sato A."/>
            <person name="Lyhne E.K."/>
            <person name="Kogle M.E."/>
            <person name="Wiebenga A."/>
            <person name="Kun R.S."/>
            <person name="Lubbers R.J."/>
            <person name="Makela M.R."/>
            <person name="Barry K."/>
            <person name="Chovatia M."/>
            <person name="Clum A."/>
            <person name="Daum C."/>
            <person name="Haridas S."/>
            <person name="He G."/>
            <person name="LaButti K."/>
            <person name="Lipzen A."/>
            <person name="Mondo S."/>
            <person name="Riley R."/>
            <person name="Salamov A."/>
            <person name="Simmons B.A."/>
            <person name="Magnuson J.K."/>
            <person name="Henrissat B."/>
            <person name="Mortensen U.H."/>
            <person name="Larsen T.O."/>
            <person name="Devries R.P."/>
            <person name="Grigoriev I.V."/>
            <person name="Machida M."/>
            <person name="Baker S.E."/>
            <person name="Andersen M.R."/>
        </authorList>
    </citation>
    <scope>NUCLEOTIDE SEQUENCE [LARGE SCALE GENOMIC DNA]</scope>
    <source>
        <strain evidence="1">IBT 14317</strain>
    </source>
</reference>
<organism evidence="1">
    <name type="scientific">Petromyces alliaceus</name>
    <name type="common">Aspergillus alliaceus</name>
    <dbReference type="NCBI Taxonomy" id="209559"/>
    <lineage>
        <taxon>Eukaryota</taxon>
        <taxon>Fungi</taxon>
        <taxon>Dikarya</taxon>
        <taxon>Ascomycota</taxon>
        <taxon>Pezizomycotina</taxon>
        <taxon>Eurotiomycetes</taxon>
        <taxon>Eurotiomycetidae</taxon>
        <taxon>Eurotiales</taxon>
        <taxon>Aspergillaceae</taxon>
        <taxon>Aspergillus</taxon>
        <taxon>Aspergillus subgen. Circumdati</taxon>
    </lineage>
</organism>
<dbReference type="InterPro" id="IPR049556">
    <property type="entry name" value="PhiB"/>
</dbReference>
<proteinExistence type="predicted"/>
<dbReference type="AlphaFoldDB" id="A0A5N7BT16"/>
<dbReference type="OrthoDB" id="10251855at2759"/>
<dbReference type="Gene3D" id="3.90.280.10">
    <property type="entry name" value="PEBP-like"/>
    <property type="match status" value="1"/>
</dbReference>
<dbReference type="CDD" id="cd00457">
    <property type="entry name" value="PEBP"/>
    <property type="match status" value="1"/>
</dbReference>
<name>A0A5N7BT16_PETAA</name>
<dbReference type="InterPro" id="IPR036610">
    <property type="entry name" value="PEBP-like_sf"/>
</dbReference>
<dbReference type="SUPFAM" id="SSF49777">
    <property type="entry name" value="PEBP-like"/>
    <property type="match status" value="1"/>
</dbReference>
<gene>
    <name evidence="1" type="ORF">BDV23DRAFT_191188</name>
</gene>
<accession>A0A5N7BT16</accession>